<feature type="domain" description="FAD-binding PCMH-type" evidence="1">
    <location>
        <begin position="27"/>
        <end position="206"/>
    </location>
</feature>
<comment type="caution">
    <text evidence="2">The sequence shown here is derived from an EMBL/GenBank/DDBJ whole genome shotgun (WGS) entry which is preliminary data.</text>
</comment>
<evidence type="ECO:0000313" key="3">
    <source>
        <dbReference type="Proteomes" id="UP001241758"/>
    </source>
</evidence>
<evidence type="ECO:0000259" key="1">
    <source>
        <dbReference type="PROSITE" id="PS51387"/>
    </source>
</evidence>
<dbReference type="InterPro" id="IPR016169">
    <property type="entry name" value="FAD-bd_PCMH_sub2"/>
</dbReference>
<organism evidence="2 3">
    <name type="scientific">Actinoplanes sandaracinus</name>
    <dbReference type="NCBI Taxonomy" id="3045177"/>
    <lineage>
        <taxon>Bacteria</taxon>
        <taxon>Bacillati</taxon>
        <taxon>Actinomycetota</taxon>
        <taxon>Actinomycetes</taxon>
        <taxon>Micromonosporales</taxon>
        <taxon>Micromonosporaceae</taxon>
        <taxon>Actinoplanes</taxon>
    </lineage>
</organism>
<dbReference type="EMBL" id="JASCTH010000011">
    <property type="protein sequence ID" value="MDI6100689.1"/>
    <property type="molecule type" value="Genomic_DNA"/>
</dbReference>
<name>A0ABT6WLT8_9ACTN</name>
<sequence length="370" mass="38318">MSGSLLAELVEICGPGSARVARPDDQIAGLRAGFVAAPATTRSVAQLLHLATERGLSVRPRGSGSKFDWGTRPERLDLIIETGRLNGLWDHDGTTAVVAAGTTVRAAQAALAPHGKRLTIDPPSAGATIGGVLALNESGPLRHRFGPPAGQAVSVGFVGRDGRFVESAEWEGPAGEVITSAVFPLEEAPESRRWVVRPVTTPTQVGELVSRVSAPEFALSGVEVDLPASGEGAFALLLEGPADFVAAGAGRLAREMGPLAAIQTEAPAWWGRYPFTGSDVVLRIRVRSRDLHAVGYALRDAVGAAVALRGSAGAGVVHAVLPRGLSAARIGDIVVSLKQVLLARRGQVVVLTAPPGLAAQIEMARPGDLF</sequence>
<proteinExistence type="predicted"/>
<keyword evidence="3" id="KW-1185">Reference proteome</keyword>
<dbReference type="SUPFAM" id="SSF56176">
    <property type="entry name" value="FAD-binding/transporter-associated domain-like"/>
    <property type="match status" value="1"/>
</dbReference>
<dbReference type="InterPro" id="IPR036318">
    <property type="entry name" value="FAD-bd_PCMH-like_sf"/>
</dbReference>
<accession>A0ABT6WLT8</accession>
<evidence type="ECO:0000313" key="2">
    <source>
        <dbReference type="EMBL" id="MDI6100689.1"/>
    </source>
</evidence>
<protein>
    <submittedName>
        <fullName evidence="2">FAD-binding oxidoreductase</fullName>
    </submittedName>
</protein>
<dbReference type="Gene3D" id="3.30.465.10">
    <property type="match status" value="1"/>
</dbReference>
<dbReference type="RefSeq" id="WP_282761508.1">
    <property type="nucleotide sequence ID" value="NZ_JASCTH010000011.1"/>
</dbReference>
<dbReference type="InterPro" id="IPR016166">
    <property type="entry name" value="FAD-bd_PCMH"/>
</dbReference>
<dbReference type="InterPro" id="IPR006094">
    <property type="entry name" value="Oxid_FAD_bind_N"/>
</dbReference>
<gene>
    <name evidence="2" type="ORF">QLQ12_18940</name>
</gene>
<dbReference type="Pfam" id="PF01565">
    <property type="entry name" value="FAD_binding_4"/>
    <property type="match status" value="1"/>
</dbReference>
<dbReference type="Proteomes" id="UP001241758">
    <property type="component" value="Unassembled WGS sequence"/>
</dbReference>
<dbReference type="PANTHER" id="PTHR11748:SF103">
    <property type="entry name" value="GLYCOLATE OXIDASE SUBUNIT GLCE"/>
    <property type="match status" value="1"/>
</dbReference>
<dbReference type="PANTHER" id="PTHR11748">
    <property type="entry name" value="D-LACTATE DEHYDROGENASE"/>
    <property type="match status" value="1"/>
</dbReference>
<dbReference type="PROSITE" id="PS51387">
    <property type="entry name" value="FAD_PCMH"/>
    <property type="match status" value="1"/>
</dbReference>
<reference evidence="2 3" key="1">
    <citation type="submission" date="2023-05" db="EMBL/GenBank/DDBJ databases">
        <title>Actinoplanes sp. NEAU-A12 genome sequencing.</title>
        <authorList>
            <person name="Wang Z.-S."/>
        </authorList>
    </citation>
    <scope>NUCLEOTIDE SEQUENCE [LARGE SCALE GENOMIC DNA]</scope>
    <source>
        <strain evidence="2 3">NEAU-A12</strain>
    </source>
</reference>